<sequence length="51" mass="5734">MHCTGLRQPFCTRAASDRSTEFTINLKASALGPLNNQHARETQNTPFIYQP</sequence>
<name>A0A0E9S703_ANGAN</name>
<dbReference type="EMBL" id="GBXM01072284">
    <property type="protein sequence ID" value="JAH36293.1"/>
    <property type="molecule type" value="Transcribed_RNA"/>
</dbReference>
<dbReference type="AlphaFoldDB" id="A0A0E9S703"/>
<proteinExistence type="predicted"/>
<evidence type="ECO:0000313" key="1">
    <source>
        <dbReference type="EMBL" id="JAH36293.1"/>
    </source>
</evidence>
<accession>A0A0E9S703</accession>
<organism evidence="1">
    <name type="scientific">Anguilla anguilla</name>
    <name type="common">European freshwater eel</name>
    <name type="synonym">Muraena anguilla</name>
    <dbReference type="NCBI Taxonomy" id="7936"/>
    <lineage>
        <taxon>Eukaryota</taxon>
        <taxon>Metazoa</taxon>
        <taxon>Chordata</taxon>
        <taxon>Craniata</taxon>
        <taxon>Vertebrata</taxon>
        <taxon>Euteleostomi</taxon>
        <taxon>Actinopterygii</taxon>
        <taxon>Neopterygii</taxon>
        <taxon>Teleostei</taxon>
        <taxon>Anguilliformes</taxon>
        <taxon>Anguillidae</taxon>
        <taxon>Anguilla</taxon>
    </lineage>
</organism>
<dbReference type="EMBL" id="GBXM01065706">
    <property type="protein sequence ID" value="JAH42871.1"/>
    <property type="molecule type" value="Transcribed_RNA"/>
</dbReference>
<reference evidence="1" key="1">
    <citation type="submission" date="2014-11" db="EMBL/GenBank/DDBJ databases">
        <authorList>
            <person name="Amaro Gonzalez C."/>
        </authorList>
    </citation>
    <scope>NUCLEOTIDE SEQUENCE</scope>
</reference>
<protein>
    <submittedName>
        <fullName evidence="1">Uncharacterized protein</fullName>
    </submittedName>
</protein>
<reference evidence="1" key="2">
    <citation type="journal article" date="2015" name="Fish Shellfish Immunol.">
        <title>Early steps in the European eel (Anguilla anguilla)-Vibrio vulnificus interaction in the gills: Role of the RtxA13 toxin.</title>
        <authorList>
            <person name="Callol A."/>
            <person name="Pajuelo D."/>
            <person name="Ebbesson L."/>
            <person name="Teles M."/>
            <person name="MacKenzie S."/>
            <person name="Amaro C."/>
        </authorList>
    </citation>
    <scope>NUCLEOTIDE SEQUENCE</scope>
</reference>